<evidence type="ECO:0000313" key="6">
    <source>
        <dbReference type="EMBL" id="PVD34315.1"/>
    </source>
</evidence>
<evidence type="ECO:0000256" key="3">
    <source>
        <dbReference type="ARBA" id="ARBA00022989"/>
    </source>
</evidence>
<accession>A0A2T7PLK7</accession>
<dbReference type="GO" id="GO:0005783">
    <property type="term" value="C:endoplasmic reticulum"/>
    <property type="evidence" value="ECO:0007669"/>
    <property type="project" value="TreeGrafter"/>
</dbReference>
<organism evidence="6 7">
    <name type="scientific">Pomacea canaliculata</name>
    <name type="common">Golden apple snail</name>
    <dbReference type="NCBI Taxonomy" id="400727"/>
    <lineage>
        <taxon>Eukaryota</taxon>
        <taxon>Metazoa</taxon>
        <taxon>Spiralia</taxon>
        <taxon>Lophotrochozoa</taxon>
        <taxon>Mollusca</taxon>
        <taxon>Gastropoda</taxon>
        <taxon>Caenogastropoda</taxon>
        <taxon>Architaenioglossa</taxon>
        <taxon>Ampullarioidea</taxon>
        <taxon>Ampullariidae</taxon>
        <taxon>Pomacea</taxon>
    </lineage>
</organism>
<dbReference type="Proteomes" id="UP000245119">
    <property type="component" value="Linkage Group LG3"/>
</dbReference>
<feature type="transmembrane region" description="Helical" evidence="5">
    <location>
        <begin position="126"/>
        <end position="146"/>
    </location>
</feature>
<keyword evidence="3 5" id="KW-1133">Transmembrane helix</keyword>
<dbReference type="STRING" id="400727.A0A2T7PLK7"/>
<dbReference type="CDD" id="cd22212">
    <property type="entry name" value="NDFIP-like"/>
    <property type="match status" value="1"/>
</dbReference>
<dbReference type="InterPro" id="IPR019325">
    <property type="entry name" value="NEDD4/Bsd2"/>
</dbReference>
<protein>
    <recommendedName>
        <fullName evidence="8">Nedd4 family interacting protein 1</fullName>
    </recommendedName>
</protein>
<dbReference type="GO" id="GO:0006511">
    <property type="term" value="P:ubiquitin-dependent protein catabolic process"/>
    <property type="evidence" value="ECO:0007669"/>
    <property type="project" value="TreeGrafter"/>
</dbReference>
<dbReference type="OrthoDB" id="10003116at2759"/>
<dbReference type="GO" id="GO:0031398">
    <property type="term" value="P:positive regulation of protein ubiquitination"/>
    <property type="evidence" value="ECO:0007669"/>
    <property type="project" value="TreeGrafter"/>
</dbReference>
<dbReference type="Pfam" id="PF10176">
    <property type="entry name" value="NEDD4_Bsd2"/>
    <property type="match status" value="1"/>
</dbReference>
<comment type="caution">
    <text evidence="6">The sequence shown here is derived from an EMBL/GenBank/DDBJ whole genome shotgun (WGS) entry which is preliminary data.</text>
</comment>
<evidence type="ECO:0008006" key="8">
    <source>
        <dbReference type="Google" id="ProtNLM"/>
    </source>
</evidence>
<evidence type="ECO:0000256" key="4">
    <source>
        <dbReference type="ARBA" id="ARBA00023136"/>
    </source>
</evidence>
<keyword evidence="7" id="KW-1185">Reference proteome</keyword>
<dbReference type="GO" id="GO:0016020">
    <property type="term" value="C:membrane"/>
    <property type="evidence" value="ECO:0007669"/>
    <property type="project" value="UniProtKB-SubCell"/>
</dbReference>
<evidence type="ECO:0000256" key="5">
    <source>
        <dbReference type="SAM" id="Phobius"/>
    </source>
</evidence>
<keyword evidence="2 5" id="KW-0812">Transmembrane</keyword>
<dbReference type="GO" id="GO:0005794">
    <property type="term" value="C:Golgi apparatus"/>
    <property type="evidence" value="ECO:0007669"/>
    <property type="project" value="TreeGrafter"/>
</dbReference>
<reference evidence="6 7" key="1">
    <citation type="submission" date="2018-04" db="EMBL/GenBank/DDBJ databases">
        <title>The genome of golden apple snail Pomacea canaliculata provides insight into stress tolerance and invasive adaptation.</title>
        <authorList>
            <person name="Liu C."/>
            <person name="Liu B."/>
            <person name="Ren Y."/>
            <person name="Zhang Y."/>
            <person name="Wang H."/>
            <person name="Li S."/>
            <person name="Jiang F."/>
            <person name="Yin L."/>
            <person name="Zhang G."/>
            <person name="Qian W."/>
            <person name="Fan W."/>
        </authorList>
    </citation>
    <scope>NUCLEOTIDE SEQUENCE [LARGE SCALE GENOMIC DNA]</scope>
    <source>
        <strain evidence="6">SZHN2017</strain>
        <tissue evidence="6">Muscle</tissue>
    </source>
</reference>
<dbReference type="PANTHER" id="PTHR13396:SF5">
    <property type="entry name" value="NEDD4 FAMILY INTERACTING PROTEIN"/>
    <property type="match status" value="1"/>
</dbReference>
<dbReference type="AlphaFoldDB" id="A0A2T7PLK7"/>
<comment type="subcellular location">
    <subcellularLocation>
        <location evidence="1">Membrane</location>
        <topology evidence="1">Multi-pass membrane protein</topology>
    </subcellularLocation>
</comment>
<dbReference type="GO" id="GO:0007034">
    <property type="term" value="P:vacuolar transport"/>
    <property type="evidence" value="ECO:0007669"/>
    <property type="project" value="InterPro"/>
</dbReference>
<dbReference type="PANTHER" id="PTHR13396">
    <property type="entry name" value="NEDD4 FAMILY INTERACTING PROTEIN 1/2"/>
    <property type="match status" value="1"/>
</dbReference>
<keyword evidence="4 5" id="KW-0472">Membrane</keyword>
<evidence type="ECO:0000256" key="1">
    <source>
        <dbReference type="ARBA" id="ARBA00004141"/>
    </source>
</evidence>
<gene>
    <name evidence="6" type="ORF">C0Q70_05586</name>
</gene>
<dbReference type="GO" id="GO:0030001">
    <property type="term" value="P:metal ion transport"/>
    <property type="evidence" value="ECO:0007669"/>
    <property type="project" value="InterPro"/>
</dbReference>
<sequence length="197" mass="21901">MDRTGVRYEVLENEQVPAEPVAMVMIEPAAPPPYAASTEDGSQTQPETVQFTTKLPNYVEATTLPTYEEAERSKLEEATHSSSPDQDVVRLFFSHRNQRTTQKCNTLEPGHGSDVFTDLTIGTDGMFICTFLISFLFNWLGFLLSLCLSNTVAGRCGALSGLGLSIVKWVAIVKHKQWASDFADGDSWLWWLLFLCG</sequence>
<dbReference type="EMBL" id="PZQS01000003">
    <property type="protein sequence ID" value="PVD34315.1"/>
    <property type="molecule type" value="Genomic_DNA"/>
</dbReference>
<evidence type="ECO:0000256" key="2">
    <source>
        <dbReference type="ARBA" id="ARBA00022692"/>
    </source>
</evidence>
<dbReference type="GO" id="GO:0048471">
    <property type="term" value="C:perinuclear region of cytoplasm"/>
    <property type="evidence" value="ECO:0007669"/>
    <property type="project" value="TreeGrafter"/>
</dbReference>
<name>A0A2T7PLK7_POMCA</name>
<feature type="transmembrane region" description="Helical" evidence="5">
    <location>
        <begin position="152"/>
        <end position="171"/>
    </location>
</feature>
<evidence type="ECO:0000313" key="7">
    <source>
        <dbReference type="Proteomes" id="UP000245119"/>
    </source>
</evidence>
<dbReference type="GO" id="GO:0050699">
    <property type="term" value="F:WW domain binding"/>
    <property type="evidence" value="ECO:0007669"/>
    <property type="project" value="TreeGrafter"/>
</dbReference>
<proteinExistence type="predicted"/>